<name>X1DJN3_9ZZZZ</name>
<dbReference type="InterPro" id="IPR058240">
    <property type="entry name" value="rSAM_sf"/>
</dbReference>
<comment type="cofactor">
    <cofactor evidence="1">
        <name>[4Fe-4S] cluster</name>
        <dbReference type="ChEBI" id="CHEBI:49883"/>
    </cofactor>
</comment>
<evidence type="ECO:0008006" key="3">
    <source>
        <dbReference type="Google" id="ProtNLM"/>
    </source>
</evidence>
<reference evidence="2" key="1">
    <citation type="journal article" date="2014" name="Front. Microbiol.">
        <title>High frequency of phylogenetically diverse reductive dehalogenase-homologous genes in deep subseafloor sedimentary metagenomes.</title>
        <authorList>
            <person name="Kawai M."/>
            <person name="Futagami T."/>
            <person name="Toyoda A."/>
            <person name="Takaki Y."/>
            <person name="Nishi S."/>
            <person name="Hori S."/>
            <person name="Arai W."/>
            <person name="Tsubouchi T."/>
            <person name="Morono Y."/>
            <person name="Uchiyama I."/>
            <person name="Ito T."/>
            <person name="Fujiyama A."/>
            <person name="Inagaki F."/>
            <person name="Takami H."/>
        </authorList>
    </citation>
    <scope>NUCLEOTIDE SEQUENCE</scope>
    <source>
        <strain evidence="2">Expedition CK06-06</strain>
    </source>
</reference>
<comment type="caution">
    <text evidence="2">The sequence shown here is derived from an EMBL/GenBank/DDBJ whole genome shotgun (WGS) entry which is preliminary data.</text>
</comment>
<protein>
    <recommendedName>
        <fullName evidence="3">Radical SAM core domain-containing protein</fullName>
    </recommendedName>
</protein>
<evidence type="ECO:0000256" key="1">
    <source>
        <dbReference type="ARBA" id="ARBA00001966"/>
    </source>
</evidence>
<organism evidence="2">
    <name type="scientific">marine sediment metagenome</name>
    <dbReference type="NCBI Taxonomy" id="412755"/>
    <lineage>
        <taxon>unclassified sequences</taxon>
        <taxon>metagenomes</taxon>
        <taxon>ecological metagenomes</taxon>
    </lineage>
</organism>
<sequence length="43" mass="4746">PEKPVFLQKLPLTTIVPISQGCLGSCTYCAVKYARGWLTSYPD</sequence>
<accession>X1DJN3</accession>
<dbReference type="InterPro" id="IPR020612">
    <property type="entry name" value="Methylthiotransferase_CS"/>
</dbReference>
<dbReference type="PROSITE" id="PS01278">
    <property type="entry name" value="MTTASE_RADICAL"/>
    <property type="match status" value="1"/>
</dbReference>
<proteinExistence type="predicted"/>
<dbReference type="GO" id="GO:0051539">
    <property type="term" value="F:4 iron, 4 sulfur cluster binding"/>
    <property type="evidence" value="ECO:0007669"/>
    <property type="project" value="InterPro"/>
</dbReference>
<dbReference type="AlphaFoldDB" id="X1DJN3"/>
<dbReference type="EMBL" id="BART01042080">
    <property type="protein sequence ID" value="GAH20412.1"/>
    <property type="molecule type" value="Genomic_DNA"/>
</dbReference>
<evidence type="ECO:0000313" key="2">
    <source>
        <dbReference type="EMBL" id="GAH20412.1"/>
    </source>
</evidence>
<dbReference type="SUPFAM" id="SSF102114">
    <property type="entry name" value="Radical SAM enzymes"/>
    <property type="match status" value="1"/>
</dbReference>
<gene>
    <name evidence="2" type="ORF">S01H4_67173</name>
</gene>
<feature type="non-terminal residue" evidence="2">
    <location>
        <position position="1"/>
    </location>
</feature>
<dbReference type="Gene3D" id="3.30.750.210">
    <property type="match status" value="1"/>
</dbReference>
<feature type="non-terminal residue" evidence="2">
    <location>
        <position position="43"/>
    </location>
</feature>